<evidence type="ECO:0000256" key="12">
    <source>
        <dbReference type="SAM" id="SignalP"/>
    </source>
</evidence>
<feature type="domain" description="TonB-dependent receptor-like beta-barrel" evidence="13">
    <location>
        <begin position="286"/>
        <end position="655"/>
    </location>
</feature>
<comment type="similarity">
    <text evidence="10 11">Belongs to the TonB-dependent receptor family.</text>
</comment>
<keyword evidence="9 10" id="KW-0998">Cell outer membrane</keyword>
<evidence type="ECO:0000256" key="6">
    <source>
        <dbReference type="ARBA" id="ARBA00023077"/>
    </source>
</evidence>
<dbReference type="InterPro" id="IPR037066">
    <property type="entry name" value="Plug_dom_sf"/>
</dbReference>
<dbReference type="Pfam" id="PF07715">
    <property type="entry name" value="Plug"/>
    <property type="match status" value="1"/>
</dbReference>
<keyword evidence="2 10" id="KW-0813">Transport</keyword>
<evidence type="ECO:0000256" key="5">
    <source>
        <dbReference type="ARBA" id="ARBA00022729"/>
    </source>
</evidence>
<dbReference type="InterPro" id="IPR000531">
    <property type="entry name" value="Beta-barrel_TonB"/>
</dbReference>
<dbReference type="Proteomes" id="UP000663722">
    <property type="component" value="Chromosome"/>
</dbReference>
<keyword evidence="16" id="KW-1185">Reference proteome</keyword>
<keyword evidence="4 10" id="KW-0812">Transmembrane</keyword>
<dbReference type="PANTHER" id="PTHR30069:SF29">
    <property type="entry name" value="HEMOGLOBIN AND HEMOGLOBIN-HAPTOGLOBIN-BINDING PROTEIN 1-RELATED"/>
    <property type="match status" value="1"/>
</dbReference>
<dbReference type="GO" id="GO:0015344">
    <property type="term" value="F:siderophore uptake transmembrane transporter activity"/>
    <property type="evidence" value="ECO:0007669"/>
    <property type="project" value="TreeGrafter"/>
</dbReference>
<name>A0A975GN16_9BACT</name>
<dbReference type="EMBL" id="CP061800">
    <property type="protein sequence ID" value="QTA87285.1"/>
    <property type="molecule type" value="Genomic_DNA"/>
</dbReference>
<evidence type="ECO:0000256" key="10">
    <source>
        <dbReference type="PROSITE-ProRule" id="PRU01360"/>
    </source>
</evidence>
<dbReference type="InterPro" id="IPR012910">
    <property type="entry name" value="Plug_dom"/>
</dbReference>
<dbReference type="PROSITE" id="PS52016">
    <property type="entry name" value="TONB_DEPENDENT_REC_3"/>
    <property type="match status" value="1"/>
</dbReference>
<evidence type="ECO:0000256" key="9">
    <source>
        <dbReference type="ARBA" id="ARBA00023237"/>
    </source>
</evidence>
<dbReference type="Gene3D" id="2.40.170.20">
    <property type="entry name" value="TonB-dependent receptor, beta-barrel domain"/>
    <property type="match status" value="1"/>
</dbReference>
<proteinExistence type="inferred from homology"/>
<keyword evidence="6 11" id="KW-0798">TonB box</keyword>
<comment type="subcellular location">
    <subcellularLocation>
        <location evidence="1 10">Cell outer membrane</location>
        <topology evidence="1 10">Multi-pass membrane protein</topology>
    </subcellularLocation>
</comment>
<evidence type="ECO:0000256" key="11">
    <source>
        <dbReference type="RuleBase" id="RU003357"/>
    </source>
</evidence>
<gene>
    <name evidence="15" type="ORF">dnm_033150</name>
</gene>
<dbReference type="InterPro" id="IPR036942">
    <property type="entry name" value="Beta-barrel_TonB_sf"/>
</dbReference>
<evidence type="ECO:0000256" key="8">
    <source>
        <dbReference type="ARBA" id="ARBA00023170"/>
    </source>
</evidence>
<evidence type="ECO:0000256" key="4">
    <source>
        <dbReference type="ARBA" id="ARBA00022692"/>
    </source>
</evidence>
<evidence type="ECO:0000259" key="13">
    <source>
        <dbReference type="Pfam" id="PF00593"/>
    </source>
</evidence>
<dbReference type="AlphaFoldDB" id="A0A975GN16"/>
<organism evidence="15 16">
    <name type="scientific">Desulfonema magnum</name>
    <dbReference type="NCBI Taxonomy" id="45655"/>
    <lineage>
        <taxon>Bacteria</taxon>
        <taxon>Pseudomonadati</taxon>
        <taxon>Thermodesulfobacteriota</taxon>
        <taxon>Desulfobacteria</taxon>
        <taxon>Desulfobacterales</taxon>
        <taxon>Desulfococcaceae</taxon>
        <taxon>Desulfonema</taxon>
    </lineage>
</organism>
<dbReference type="RefSeq" id="WP_207682541.1">
    <property type="nucleotide sequence ID" value="NZ_CP061800.1"/>
</dbReference>
<accession>A0A975GN16</accession>
<keyword evidence="7 10" id="KW-0472">Membrane</keyword>
<evidence type="ECO:0000256" key="3">
    <source>
        <dbReference type="ARBA" id="ARBA00022452"/>
    </source>
</evidence>
<reference evidence="15" key="1">
    <citation type="journal article" date="2021" name="Microb. Physiol.">
        <title>Proteogenomic Insights into the Physiology of Marine, Sulfate-Reducing, Filamentous Desulfonema limicola and Desulfonema magnum.</title>
        <authorList>
            <person name="Schnaars V."/>
            <person name="Wohlbrand L."/>
            <person name="Scheve S."/>
            <person name="Hinrichs C."/>
            <person name="Reinhardt R."/>
            <person name="Rabus R."/>
        </authorList>
    </citation>
    <scope>NUCLEOTIDE SEQUENCE</scope>
    <source>
        <strain evidence="15">4be13</strain>
    </source>
</reference>
<evidence type="ECO:0000313" key="15">
    <source>
        <dbReference type="EMBL" id="QTA87285.1"/>
    </source>
</evidence>
<evidence type="ECO:0000256" key="7">
    <source>
        <dbReference type="ARBA" id="ARBA00023136"/>
    </source>
</evidence>
<dbReference type="GO" id="GO:0009279">
    <property type="term" value="C:cell outer membrane"/>
    <property type="evidence" value="ECO:0007669"/>
    <property type="project" value="UniProtKB-SubCell"/>
</dbReference>
<sequence length="689" mass="78398">MNSVVKTIISILVSSFVFTISAGQGISQDDTSDSENSDAGLEAELKWLQAEAVVMTEIATKTKMDADMVPGMVTVLRGAELEKRGIRNVLEALSLVPGLNISPDFIVRGIGMDFASGKVKVLWNNAPVNESMTGMIAFTFYMPIEQLDRIEVIRGPGSALYGKFAYSGVVNIITRQKENRLFGRYGRFDTYSAGGIFSYAAPEQHFDMSLNIGCWRNDQTDRKTGPDILHETGMSDISRAPGPVNDRRKVTTAIMTLSYKELSLLAQLATISYGSGFGIADALPPPNDETPGTDDSHMAEFGWHPEISQSLKLNMKFGWKEYLWNHDEEYLFPPGYAGYENGMIAGPHYEERSLYGESELQWEGWERHLLLLGLEYENIKLTDIWSDSNYHPMTGEPLPFVQRFTGEENWLEEDKSRNIFSLFLQDQFDFTHRLTLTGGLRYDYYDDTKEGRLTPRLAGVFRASQCHIFKIQYAEAFRPPSFMEMYFKNNPIGSGNPDIEAETVKTWELGYVFRSVYFLGRLTVFRSELRNLIGMKDGQYSNNDSAQTKGAELELNWKIFRNLITDVNFSYAKTRDDSTGAEIRGAASWISNIGLVYEPLDNVSLSLQYRYVNECNRDTDDPRDNLDSYDKIDFTAAVRDFFKQGLTFRAGLRNLFDEEIRYSSAYPGYLEDYPQTGRESWFQFSYDFE</sequence>
<evidence type="ECO:0000313" key="16">
    <source>
        <dbReference type="Proteomes" id="UP000663722"/>
    </source>
</evidence>
<dbReference type="CDD" id="cd01347">
    <property type="entry name" value="ligand_gated_channel"/>
    <property type="match status" value="1"/>
</dbReference>
<keyword evidence="3 10" id="KW-1134">Transmembrane beta strand</keyword>
<evidence type="ECO:0000256" key="1">
    <source>
        <dbReference type="ARBA" id="ARBA00004571"/>
    </source>
</evidence>
<keyword evidence="8 15" id="KW-0675">Receptor</keyword>
<keyword evidence="5 12" id="KW-0732">Signal</keyword>
<evidence type="ECO:0000256" key="2">
    <source>
        <dbReference type="ARBA" id="ARBA00022448"/>
    </source>
</evidence>
<evidence type="ECO:0000259" key="14">
    <source>
        <dbReference type="Pfam" id="PF07715"/>
    </source>
</evidence>
<dbReference type="SUPFAM" id="SSF56935">
    <property type="entry name" value="Porins"/>
    <property type="match status" value="1"/>
</dbReference>
<dbReference type="KEGG" id="dmm:dnm_033150"/>
<dbReference type="GO" id="GO:0044718">
    <property type="term" value="P:siderophore transmembrane transport"/>
    <property type="evidence" value="ECO:0007669"/>
    <property type="project" value="TreeGrafter"/>
</dbReference>
<feature type="signal peptide" evidence="12">
    <location>
        <begin position="1"/>
        <end position="22"/>
    </location>
</feature>
<dbReference type="Gene3D" id="2.170.130.10">
    <property type="entry name" value="TonB-dependent receptor, plug domain"/>
    <property type="match status" value="1"/>
</dbReference>
<dbReference type="Pfam" id="PF00593">
    <property type="entry name" value="TonB_dep_Rec_b-barrel"/>
    <property type="match status" value="1"/>
</dbReference>
<feature type="domain" description="TonB-dependent receptor plug" evidence="14">
    <location>
        <begin position="68"/>
        <end position="169"/>
    </location>
</feature>
<dbReference type="PANTHER" id="PTHR30069">
    <property type="entry name" value="TONB-DEPENDENT OUTER MEMBRANE RECEPTOR"/>
    <property type="match status" value="1"/>
</dbReference>
<feature type="chain" id="PRO_5037563068" evidence="12">
    <location>
        <begin position="23"/>
        <end position="689"/>
    </location>
</feature>
<protein>
    <submittedName>
        <fullName evidence="15">TonB-dependent receptor domain-containing protein</fullName>
    </submittedName>
</protein>
<dbReference type="InterPro" id="IPR039426">
    <property type="entry name" value="TonB-dep_rcpt-like"/>
</dbReference>